<reference evidence="2 3" key="1">
    <citation type="submission" date="2022-12" db="EMBL/GenBank/DDBJ databases">
        <title>Chromosome-level genome assembly of true bugs.</title>
        <authorList>
            <person name="Ma L."/>
            <person name="Li H."/>
        </authorList>
    </citation>
    <scope>NUCLEOTIDE SEQUENCE [LARGE SCALE GENOMIC DNA]</scope>
    <source>
        <strain evidence="2">Lab_2022b</strain>
    </source>
</reference>
<keyword evidence="3" id="KW-1185">Reference proteome</keyword>
<feature type="compositionally biased region" description="Polar residues" evidence="1">
    <location>
        <begin position="913"/>
        <end position="925"/>
    </location>
</feature>
<accession>A0AAW1DLQ8</accession>
<feature type="region of interest" description="Disordered" evidence="1">
    <location>
        <begin position="680"/>
        <end position="709"/>
    </location>
</feature>
<feature type="compositionally biased region" description="Polar residues" evidence="1">
    <location>
        <begin position="680"/>
        <end position="694"/>
    </location>
</feature>
<feature type="region of interest" description="Disordered" evidence="1">
    <location>
        <begin position="906"/>
        <end position="1007"/>
    </location>
</feature>
<gene>
    <name evidence="2" type="ORF">O3M35_000498</name>
</gene>
<evidence type="ECO:0000313" key="3">
    <source>
        <dbReference type="Proteomes" id="UP001461498"/>
    </source>
</evidence>
<dbReference type="EMBL" id="JAPXFL010000001">
    <property type="protein sequence ID" value="KAK9511941.1"/>
    <property type="molecule type" value="Genomic_DNA"/>
</dbReference>
<protein>
    <submittedName>
        <fullName evidence="2">Uncharacterized protein</fullName>
    </submittedName>
</protein>
<proteinExistence type="predicted"/>
<organism evidence="2 3">
    <name type="scientific">Rhynocoris fuscipes</name>
    <dbReference type="NCBI Taxonomy" id="488301"/>
    <lineage>
        <taxon>Eukaryota</taxon>
        <taxon>Metazoa</taxon>
        <taxon>Ecdysozoa</taxon>
        <taxon>Arthropoda</taxon>
        <taxon>Hexapoda</taxon>
        <taxon>Insecta</taxon>
        <taxon>Pterygota</taxon>
        <taxon>Neoptera</taxon>
        <taxon>Paraneoptera</taxon>
        <taxon>Hemiptera</taxon>
        <taxon>Heteroptera</taxon>
        <taxon>Panheteroptera</taxon>
        <taxon>Cimicomorpha</taxon>
        <taxon>Reduviidae</taxon>
        <taxon>Harpactorinae</taxon>
        <taxon>Harpactorini</taxon>
        <taxon>Rhynocoris</taxon>
    </lineage>
</organism>
<dbReference type="Proteomes" id="UP001461498">
    <property type="component" value="Unassembled WGS sequence"/>
</dbReference>
<name>A0AAW1DLQ8_9HEMI</name>
<feature type="compositionally biased region" description="Polar residues" evidence="1">
    <location>
        <begin position="957"/>
        <end position="968"/>
    </location>
</feature>
<evidence type="ECO:0000313" key="2">
    <source>
        <dbReference type="EMBL" id="KAK9511941.1"/>
    </source>
</evidence>
<evidence type="ECO:0000256" key="1">
    <source>
        <dbReference type="SAM" id="MobiDB-lite"/>
    </source>
</evidence>
<comment type="caution">
    <text evidence="2">The sequence shown here is derived from an EMBL/GenBank/DDBJ whole genome shotgun (WGS) entry which is preliminary data.</text>
</comment>
<feature type="compositionally biased region" description="Acidic residues" evidence="1">
    <location>
        <begin position="937"/>
        <end position="955"/>
    </location>
</feature>
<feature type="compositionally biased region" description="Polar residues" evidence="1">
    <location>
        <begin position="977"/>
        <end position="986"/>
    </location>
</feature>
<sequence>MNKVAEIKNRESVWISEIVPLFSREQVDNSVQLLVACGEILRSPIRADHRQWLDISARALIADKLSTVYESHLGKSNTSYGKAKLWAELAARWMVSGNDTTIHMYTARQAILQLLRAHPPSHEIILKSFQTTYNRVRKNVKKGNVSIDKLAPFVSPLPSCQSQVTVQAFKFATASAHAIKWSDFLVLTDEVKRQLDIIKSMPNVVILFNKLTLQLREDWQQQWVDAESNQILAVYEMICKACPVEESNRYVEALVGVSYSLCKGPNIMDKWLQARLRRIQKKLPNFKIKDCVSIADINTFTSAYIKSEIPIDDVYKFLTCIYLSLNRAARKVVNLVMEQVAVQNYWHAINFGALNVKTNYSSLSVLIKKVPRVQWTKIAQIAVDLQRDPCHAVLKARTPVKEFIDLANFGKIGTSLLHEKFDSNFQGFIHDGALSKEEILDLVIKAVFPTCEESDEVLSFEGTLLAPTLANFHFLFIEDRLFTHSSTNNTNNAIASQQDETKVLINKKNEINDIPEEISLSVEEEGENQCKINSAVNLSQKALIYQQDELIDVLEQCRMQLEGGIQQRSVSANNAQQDVDLAQQDELKEARRRMNEDHEQDIQQRKISTLINLQKEVQLTQQYEQKDVLEQFNKHQDVLQQRFKKISISWQKEIRKTQQEEGIPPLNFNSKITLQPEVQMAQQDVSQQDAPDQFNNQQEERSQQRNTNPVVCLPQNAHTTQLHKPPVILEQFGDKQKELKVPQYTVREAFVAEDKIVIGRDDLPEAAKKFPNIDIEIKKNQLPELYGRAMAVIQDIKSARVICKYLNIVGKRSVFHPFVKKDKMRFIASRFRPVPAELRDAAATFGLKIPDNPVEDSLNDSLSNELSKAPRPTIKEISFDVEQPTVEKADVLSNNEKDEPIYIFDDLDENELNDGSVNELTTTPSPRIKDISSDVEQSTEDDVNVFDDPDGDNADDSSVNELTKTPNPRNEDCMNCGSVNELTKSPSPRIKGISEDEFSDKEKDEHI</sequence>
<dbReference type="AlphaFoldDB" id="A0AAW1DLQ8"/>